<keyword evidence="2" id="KW-1185">Reference proteome</keyword>
<comment type="caution">
    <text evidence="1">The sequence shown here is derived from an EMBL/GenBank/DDBJ whole genome shotgun (WGS) entry which is preliminary data.</text>
</comment>
<proteinExistence type="predicted"/>
<organism evidence="1 2">
    <name type="scientific">Zostera marina</name>
    <name type="common">Eelgrass</name>
    <dbReference type="NCBI Taxonomy" id="29655"/>
    <lineage>
        <taxon>Eukaryota</taxon>
        <taxon>Viridiplantae</taxon>
        <taxon>Streptophyta</taxon>
        <taxon>Embryophyta</taxon>
        <taxon>Tracheophyta</taxon>
        <taxon>Spermatophyta</taxon>
        <taxon>Magnoliopsida</taxon>
        <taxon>Liliopsida</taxon>
        <taxon>Zosteraceae</taxon>
        <taxon>Zostera</taxon>
    </lineage>
</organism>
<evidence type="ECO:0000313" key="1">
    <source>
        <dbReference type="EMBL" id="KMZ75921.1"/>
    </source>
</evidence>
<gene>
    <name evidence="1" type="ORF">ZOSMA_109G00110</name>
</gene>
<dbReference type="EMBL" id="LFYR01000112">
    <property type="protein sequence ID" value="KMZ75921.1"/>
    <property type="molecule type" value="Genomic_DNA"/>
</dbReference>
<reference evidence="2" key="1">
    <citation type="journal article" date="2016" name="Nature">
        <title>The genome of the seagrass Zostera marina reveals angiosperm adaptation to the sea.</title>
        <authorList>
            <person name="Olsen J.L."/>
            <person name="Rouze P."/>
            <person name="Verhelst B."/>
            <person name="Lin Y.-C."/>
            <person name="Bayer T."/>
            <person name="Collen J."/>
            <person name="Dattolo E."/>
            <person name="De Paoli E."/>
            <person name="Dittami S."/>
            <person name="Maumus F."/>
            <person name="Michel G."/>
            <person name="Kersting A."/>
            <person name="Lauritano C."/>
            <person name="Lohaus R."/>
            <person name="Toepel M."/>
            <person name="Tonon T."/>
            <person name="Vanneste K."/>
            <person name="Amirebrahimi M."/>
            <person name="Brakel J."/>
            <person name="Bostroem C."/>
            <person name="Chovatia M."/>
            <person name="Grimwood J."/>
            <person name="Jenkins J.W."/>
            <person name="Jueterbock A."/>
            <person name="Mraz A."/>
            <person name="Stam W.T."/>
            <person name="Tice H."/>
            <person name="Bornberg-Bauer E."/>
            <person name="Green P.J."/>
            <person name="Pearson G.A."/>
            <person name="Procaccini G."/>
            <person name="Duarte C.M."/>
            <person name="Schmutz J."/>
            <person name="Reusch T.B.H."/>
            <person name="Van de Peer Y."/>
        </authorList>
    </citation>
    <scope>NUCLEOTIDE SEQUENCE [LARGE SCALE GENOMIC DNA]</scope>
    <source>
        <strain evidence="2">cv. Finnish</strain>
    </source>
</reference>
<protein>
    <submittedName>
        <fullName evidence="1">Uncharacterized protein</fullName>
    </submittedName>
</protein>
<sequence>MSGNAYTSDRSTHLIGYTYGATLLNSANSPLYWISFHLSIPIFTQHQDVSNTTVNNLTVTPTLSMQVRKPYLPPPPS</sequence>
<dbReference type="Proteomes" id="UP000036987">
    <property type="component" value="Unassembled WGS sequence"/>
</dbReference>
<name>A0A0K9Q3R8_ZOSMR</name>
<evidence type="ECO:0000313" key="2">
    <source>
        <dbReference type="Proteomes" id="UP000036987"/>
    </source>
</evidence>
<accession>A0A0K9Q3R8</accession>
<dbReference type="AlphaFoldDB" id="A0A0K9Q3R8"/>